<dbReference type="Proteomes" id="UP001530315">
    <property type="component" value="Unassembled WGS sequence"/>
</dbReference>
<keyword evidence="3" id="KW-1185">Reference proteome</keyword>
<dbReference type="EMBL" id="JALLAZ020001602">
    <property type="protein sequence ID" value="KAL3771456.1"/>
    <property type="molecule type" value="Genomic_DNA"/>
</dbReference>
<reference evidence="2 3" key="1">
    <citation type="submission" date="2024-10" db="EMBL/GenBank/DDBJ databases">
        <title>Updated reference genomes for cyclostephanoid diatoms.</title>
        <authorList>
            <person name="Roberts W.R."/>
            <person name="Alverson A.J."/>
        </authorList>
    </citation>
    <scope>NUCLEOTIDE SEQUENCE [LARGE SCALE GENOMIC DNA]</scope>
    <source>
        <strain evidence="2 3">AJA276-08</strain>
    </source>
</reference>
<comment type="caution">
    <text evidence="2">The sequence shown here is derived from an EMBL/GenBank/DDBJ whole genome shotgun (WGS) entry which is preliminary data.</text>
</comment>
<dbReference type="AlphaFoldDB" id="A0ABD3NAZ3"/>
<dbReference type="Gene3D" id="1.10.472.10">
    <property type="entry name" value="Cyclin-like"/>
    <property type="match status" value="1"/>
</dbReference>
<organism evidence="2 3">
    <name type="scientific">Stephanodiscus triporus</name>
    <dbReference type="NCBI Taxonomy" id="2934178"/>
    <lineage>
        <taxon>Eukaryota</taxon>
        <taxon>Sar</taxon>
        <taxon>Stramenopiles</taxon>
        <taxon>Ochrophyta</taxon>
        <taxon>Bacillariophyta</taxon>
        <taxon>Coscinodiscophyceae</taxon>
        <taxon>Thalassiosirophycidae</taxon>
        <taxon>Stephanodiscales</taxon>
        <taxon>Stephanodiscaceae</taxon>
        <taxon>Stephanodiscus</taxon>
    </lineage>
</organism>
<dbReference type="Pfam" id="PF02984">
    <property type="entry name" value="Cyclin_C"/>
    <property type="match status" value="1"/>
</dbReference>
<evidence type="ECO:0000313" key="2">
    <source>
        <dbReference type="EMBL" id="KAL3771456.1"/>
    </source>
</evidence>
<protein>
    <recommendedName>
        <fullName evidence="1">Cyclin C-terminal domain-containing protein</fullName>
    </recommendedName>
</protein>
<dbReference type="InterPro" id="IPR036915">
    <property type="entry name" value="Cyclin-like_sf"/>
</dbReference>
<sequence length="64" mass="7424">MEKYKPSQLAAAAVLIGRKAIGRNIWSPTLLKYSDYREEDVIPVARDVIAKMKKEMSPLRSWFR</sequence>
<gene>
    <name evidence="2" type="ORF">ACHAW5_000111</name>
</gene>
<dbReference type="InterPro" id="IPR004367">
    <property type="entry name" value="Cyclin_C-dom"/>
</dbReference>
<evidence type="ECO:0000313" key="3">
    <source>
        <dbReference type="Proteomes" id="UP001530315"/>
    </source>
</evidence>
<proteinExistence type="predicted"/>
<feature type="domain" description="Cyclin C-terminal" evidence="1">
    <location>
        <begin position="3"/>
        <end position="58"/>
    </location>
</feature>
<evidence type="ECO:0000259" key="1">
    <source>
        <dbReference type="Pfam" id="PF02984"/>
    </source>
</evidence>
<dbReference type="SUPFAM" id="SSF47954">
    <property type="entry name" value="Cyclin-like"/>
    <property type="match status" value="1"/>
</dbReference>
<name>A0ABD3NAZ3_9STRA</name>
<accession>A0ABD3NAZ3</accession>